<dbReference type="Pfam" id="PF01121">
    <property type="entry name" value="CoaE"/>
    <property type="match status" value="1"/>
</dbReference>
<dbReference type="Proteomes" id="UP000767327">
    <property type="component" value="Unassembled WGS sequence"/>
</dbReference>
<dbReference type="CDD" id="cd02022">
    <property type="entry name" value="DPCK"/>
    <property type="match status" value="1"/>
</dbReference>
<protein>
    <recommendedName>
        <fullName evidence="3 4">Dephospho-CoA kinase</fullName>
        <ecNumber evidence="3 4">2.7.1.24</ecNumber>
    </recommendedName>
    <alternativeName>
        <fullName evidence="3">Dephosphocoenzyme A kinase</fullName>
    </alternativeName>
</protein>
<dbReference type="AlphaFoldDB" id="A0A971D012"/>
<evidence type="ECO:0000256" key="4">
    <source>
        <dbReference type="NCBIfam" id="TIGR00152"/>
    </source>
</evidence>
<dbReference type="PANTHER" id="PTHR10695">
    <property type="entry name" value="DEPHOSPHO-COA KINASE-RELATED"/>
    <property type="match status" value="1"/>
</dbReference>
<organism evidence="5 6">
    <name type="scientific">Bifidobacterium crudilactis</name>
    <dbReference type="NCBI Taxonomy" id="327277"/>
    <lineage>
        <taxon>Bacteria</taxon>
        <taxon>Bacillati</taxon>
        <taxon>Actinomycetota</taxon>
        <taxon>Actinomycetes</taxon>
        <taxon>Bifidobacteriales</taxon>
        <taxon>Bifidobacteriaceae</taxon>
        <taxon>Bifidobacterium</taxon>
    </lineage>
</organism>
<dbReference type="Gene3D" id="3.40.50.300">
    <property type="entry name" value="P-loop containing nucleotide triphosphate hydrolases"/>
    <property type="match status" value="1"/>
</dbReference>
<keyword evidence="1 3" id="KW-0547">Nucleotide-binding</keyword>
<evidence type="ECO:0000256" key="3">
    <source>
        <dbReference type="HAMAP-Rule" id="MF_00376"/>
    </source>
</evidence>
<dbReference type="GO" id="GO:0015937">
    <property type="term" value="P:coenzyme A biosynthetic process"/>
    <property type="evidence" value="ECO:0007669"/>
    <property type="project" value="UniProtKB-UniRule"/>
</dbReference>
<keyword evidence="3" id="KW-0963">Cytoplasm</keyword>
<dbReference type="EMBL" id="JAAXZR010000026">
    <property type="protein sequence ID" value="NLT80275.1"/>
    <property type="molecule type" value="Genomic_DNA"/>
</dbReference>
<reference evidence="5" key="2">
    <citation type="submission" date="2020-01" db="EMBL/GenBank/DDBJ databases">
        <authorList>
            <person name="Campanaro S."/>
        </authorList>
    </citation>
    <scope>NUCLEOTIDE SEQUENCE</scope>
    <source>
        <strain evidence="5">AS01afH2WH_6</strain>
    </source>
</reference>
<comment type="subcellular location">
    <subcellularLocation>
        <location evidence="3">Cytoplasm</location>
    </subcellularLocation>
</comment>
<comment type="pathway">
    <text evidence="3">Cofactor biosynthesis; coenzyme A biosynthesis; CoA from (R)-pantothenate: step 5/5.</text>
</comment>
<comment type="caution">
    <text evidence="5">The sequence shown here is derived from an EMBL/GenBank/DDBJ whole genome shotgun (WGS) entry which is preliminary data.</text>
</comment>
<dbReference type="InterPro" id="IPR001977">
    <property type="entry name" value="Depp_CoAkinase"/>
</dbReference>
<proteinExistence type="inferred from homology"/>
<accession>A0A971D012</accession>
<evidence type="ECO:0000256" key="1">
    <source>
        <dbReference type="ARBA" id="ARBA00022741"/>
    </source>
</evidence>
<sequence length="219" mass="24385">MSMRIALTGGIAAGKSTVSSRFEELGAGIVDYDMLSRQVVLPGSPALQRIVVAFGPESLNAEGELNRSWMASTVFAPGRGAERRRLESIIHPMVYEEAAKTEASLRRKLGHDGEPCIMVHEIPLFAEVSQSIPFSFEHVISVEAPVDERVSRMLNSRHMSQREAENRVRSQSSSFDREQVADIIIDSSQGLEQMFDYVDRIYKRLMAEDARRATQGVAD</sequence>
<dbReference type="SUPFAM" id="SSF52540">
    <property type="entry name" value="P-loop containing nucleoside triphosphate hydrolases"/>
    <property type="match status" value="1"/>
</dbReference>
<gene>
    <name evidence="3" type="primary">coaE</name>
    <name evidence="5" type="ORF">GXW98_08350</name>
</gene>
<dbReference type="InterPro" id="IPR027417">
    <property type="entry name" value="P-loop_NTPase"/>
</dbReference>
<keyword evidence="3" id="KW-0173">Coenzyme A biosynthesis</keyword>
<dbReference type="PROSITE" id="PS51219">
    <property type="entry name" value="DPCK"/>
    <property type="match status" value="1"/>
</dbReference>
<dbReference type="PANTHER" id="PTHR10695:SF46">
    <property type="entry name" value="BIFUNCTIONAL COENZYME A SYNTHASE-RELATED"/>
    <property type="match status" value="1"/>
</dbReference>
<feature type="binding site" evidence="3">
    <location>
        <begin position="12"/>
        <end position="17"/>
    </location>
    <ligand>
        <name>ATP</name>
        <dbReference type="ChEBI" id="CHEBI:30616"/>
    </ligand>
</feature>
<evidence type="ECO:0000313" key="5">
    <source>
        <dbReference type="EMBL" id="NLT80275.1"/>
    </source>
</evidence>
<dbReference type="GO" id="GO:0005737">
    <property type="term" value="C:cytoplasm"/>
    <property type="evidence" value="ECO:0007669"/>
    <property type="project" value="UniProtKB-SubCell"/>
</dbReference>
<dbReference type="GO" id="GO:0005524">
    <property type="term" value="F:ATP binding"/>
    <property type="evidence" value="ECO:0007669"/>
    <property type="project" value="UniProtKB-UniRule"/>
</dbReference>
<dbReference type="EC" id="2.7.1.24" evidence="3 4"/>
<keyword evidence="2 3" id="KW-0067">ATP-binding</keyword>
<evidence type="ECO:0000313" key="6">
    <source>
        <dbReference type="Proteomes" id="UP000767327"/>
    </source>
</evidence>
<evidence type="ECO:0000256" key="2">
    <source>
        <dbReference type="ARBA" id="ARBA00022840"/>
    </source>
</evidence>
<reference evidence="5" key="1">
    <citation type="journal article" date="2020" name="Biotechnol. Biofuels">
        <title>New insights from the biogas microbiome by comprehensive genome-resolved metagenomics of nearly 1600 species originating from multiple anaerobic digesters.</title>
        <authorList>
            <person name="Campanaro S."/>
            <person name="Treu L."/>
            <person name="Rodriguez-R L.M."/>
            <person name="Kovalovszki A."/>
            <person name="Ziels R.M."/>
            <person name="Maus I."/>
            <person name="Zhu X."/>
            <person name="Kougias P.G."/>
            <person name="Basile A."/>
            <person name="Luo G."/>
            <person name="Schluter A."/>
            <person name="Konstantinidis K.T."/>
            <person name="Angelidaki I."/>
        </authorList>
    </citation>
    <scope>NUCLEOTIDE SEQUENCE</scope>
    <source>
        <strain evidence="5">AS01afH2WH_6</strain>
    </source>
</reference>
<dbReference type="HAMAP" id="MF_00376">
    <property type="entry name" value="Dephospho_CoA_kinase"/>
    <property type="match status" value="1"/>
</dbReference>
<keyword evidence="3 5" id="KW-0418">Kinase</keyword>
<comment type="catalytic activity">
    <reaction evidence="3">
        <text>3'-dephospho-CoA + ATP = ADP + CoA + H(+)</text>
        <dbReference type="Rhea" id="RHEA:18245"/>
        <dbReference type="ChEBI" id="CHEBI:15378"/>
        <dbReference type="ChEBI" id="CHEBI:30616"/>
        <dbReference type="ChEBI" id="CHEBI:57287"/>
        <dbReference type="ChEBI" id="CHEBI:57328"/>
        <dbReference type="ChEBI" id="CHEBI:456216"/>
        <dbReference type="EC" id="2.7.1.24"/>
    </reaction>
</comment>
<comment type="similarity">
    <text evidence="3">Belongs to the CoaE family.</text>
</comment>
<keyword evidence="3 5" id="KW-0808">Transferase</keyword>
<dbReference type="GO" id="GO:0004140">
    <property type="term" value="F:dephospho-CoA kinase activity"/>
    <property type="evidence" value="ECO:0007669"/>
    <property type="project" value="UniProtKB-UniRule"/>
</dbReference>
<comment type="function">
    <text evidence="3">Catalyzes the phosphorylation of the 3'-hydroxyl group of dephosphocoenzyme A to form coenzyme A.</text>
</comment>
<dbReference type="NCBIfam" id="TIGR00152">
    <property type="entry name" value="dephospho-CoA kinase"/>
    <property type="match status" value="1"/>
</dbReference>
<name>A0A971D012_9BIFI</name>